<protein>
    <recommendedName>
        <fullName evidence="7">Globin domain-containing protein</fullName>
    </recommendedName>
</protein>
<gene>
    <name evidence="8" type="ORF">g.8863</name>
</gene>
<evidence type="ECO:0000256" key="6">
    <source>
        <dbReference type="RuleBase" id="RU000356"/>
    </source>
</evidence>
<evidence type="ECO:0000256" key="2">
    <source>
        <dbReference type="ARBA" id="ARBA00022617"/>
    </source>
</evidence>
<keyword evidence="1 6" id="KW-0813">Transport</keyword>
<keyword evidence="4" id="KW-0479">Metal-binding</keyword>
<dbReference type="InterPro" id="IPR009050">
    <property type="entry name" value="Globin-like_sf"/>
</dbReference>
<evidence type="ECO:0000256" key="3">
    <source>
        <dbReference type="ARBA" id="ARBA00022621"/>
    </source>
</evidence>
<proteinExistence type="inferred from homology"/>
<evidence type="ECO:0000259" key="7">
    <source>
        <dbReference type="Pfam" id="PF00042"/>
    </source>
</evidence>
<keyword evidence="2 6" id="KW-0349">Heme</keyword>
<dbReference type="CDD" id="cd01040">
    <property type="entry name" value="Mb-like"/>
    <property type="match status" value="1"/>
</dbReference>
<evidence type="ECO:0000313" key="8">
    <source>
        <dbReference type="EMBL" id="JAT16272.1"/>
    </source>
</evidence>
<dbReference type="AlphaFoldDB" id="A0A1B6KXW2"/>
<evidence type="ECO:0000256" key="5">
    <source>
        <dbReference type="ARBA" id="ARBA00023004"/>
    </source>
</evidence>
<name>A0A1B6KXW2_9HEMI</name>
<evidence type="ECO:0000256" key="1">
    <source>
        <dbReference type="ARBA" id="ARBA00022448"/>
    </source>
</evidence>
<dbReference type="GO" id="GO:0046872">
    <property type="term" value="F:metal ion binding"/>
    <property type="evidence" value="ECO:0007669"/>
    <property type="project" value="UniProtKB-KW"/>
</dbReference>
<sequence>MQCVHSTYMERNRSNSRISSAVSEYDETEYIEKVTHHMKILTLLNDVEVEMIQEGWKCITESEDFFRTAFSSIDFTPVNFREDEHTDDERFSRDFLKSHSVHVMNTVRTIVEDVKNPNSWMLELLRIATLHKLYGVTLEDLRKFQCSMLETLKQCLGECNFSPPMQEVWEKVVECVVIFINQAGIQCES</sequence>
<accession>A0A1B6KXW2</accession>
<evidence type="ECO:0000256" key="4">
    <source>
        <dbReference type="ARBA" id="ARBA00022723"/>
    </source>
</evidence>
<keyword evidence="3 6" id="KW-0561">Oxygen transport</keyword>
<comment type="similarity">
    <text evidence="6">Belongs to the globin family.</text>
</comment>
<dbReference type="GO" id="GO:0020037">
    <property type="term" value="F:heme binding"/>
    <property type="evidence" value="ECO:0007669"/>
    <property type="project" value="InterPro"/>
</dbReference>
<dbReference type="PANTHER" id="PTHR46458:SF1">
    <property type="entry name" value="GEO09476P1"/>
    <property type="match status" value="1"/>
</dbReference>
<dbReference type="InterPro" id="IPR012292">
    <property type="entry name" value="Globin/Proto"/>
</dbReference>
<dbReference type="InterPro" id="IPR000971">
    <property type="entry name" value="Globin"/>
</dbReference>
<dbReference type="EMBL" id="GEBQ01023705">
    <property type="protein sequence ID" value="JAT16272.1"/>
    <property type="molecule type" value="Transcribed_RNA"/>
</dbReference>
<dbReference type="Pfam" id="PF00042">
    <property type="entry name" value="Globin"/>
    <property type="match status" value="1"/>
</dbReference>
<reference evidence="8" key="1">
    <citation type="submission" date="2015-11" db="EMBL/GenBank/DDBJ databases">
        <title>De novo transcriptome assembly of four potential Pierce s Disease insect vectors from Arizona vineyards.</title>
        <authorList>
            <person name="Tassone E.E."/>
        </authorList>
    </citation>
    <scope>NUCLEOTIDE SEQUENCE</scope>
</reference>
<dbReference type="InterPro" id="IPR044399">
    <property type="entry name" value="Mb-like_M"/>
</dbReference>
<feature type="domain" description="Globin" evidence="7">
    <location>
        <begin position="80"/>
        <end position="177"/>
    </location>
</feature>
<dbReference type="InterPro" id="IPR050532">
    <property type="entry name" value="Globin-like_OT"/>
</dbReference>
<dbReference type="GO" id="GO:0005344">
    <property type="term" value="F:oxygen carrier activity"/>
    <property type="evidence" value="ECO:0007669"/>
    <property type="project" value="UniProtKB-KW"/>
</dbReference>
<dbReference type="PANTHER" id="PTHR46458">
    <property type="entry name" value="BLR2807 PROTEIN"/>
    <property type="match status" value="1"/>
</dbReference>
<dbReference type="Gene3D" id="1.10.490.10">
    <property type="entry name" value="Globins"/>
    <property type="match status" value="1"/>
</dbReference>
<keyword evidence="5" id="KW-0408">Iron</keyword>
<dbReference type="GO" id="GO:0019825">
    <property type="term" value="F:oxygen binding"/>
    <property type="evidence" value="ECO:0007669"/>
    <property type="project" value="InterPro"/>
</dbReference>
<dbReference type="SUPFAM" id="SSF46458">
    <property type="entry name" value="Globin-like"/>
    <property type="match status" value="1"/>
</dbReference>
<organism evidence="8">
    <name type="scientific">Graphocephala atropunctata</name>
    <dbReference type="NCBI Taxonomy" id="36148"/>
    <lineage>
        <taxon>Eukaryota</taxon>
        <taxon>Metazoa</taxon>
        <taxon>Ecdysozoa</taxon>
        <taxon>Arthropoda</taxon>
        <taxon>Hexapoda</taxon>
        <taxon>Insecta</taxon>
        <taxon>Pterygota</taxon>
        <taxon>Neoptera</taxon>
        <taxon>Paraneoptera</taxon>
        <taxon>Hemiptera</taxon>
        <taxon>Auchenorrhyncha</taxon>
        <taxon>Membracoidea</taxon>
        <taxon>Cicadellidae</taxon>
        <taxon>Cicadellinae</taxon>
        <taxon>Cicadellini</taxon>
        <taxon>Graphocephala</taxon>
    </lineage>
</organism>